<feature type="compositionally biased region" description="Low complexity" evidence="1">
    <location>
        <begin position="8"/>
        <end position="21"/>
    </location>
</feature>
<dbReference type="Pfam" id="PF15306">
    <property type="entry name" value="LIN37"/>
    <property type="match status" value="1"/>
</dbReference>
<proteinExistence type="predicted"/>
<accession>A0A8J1T6Z1</accession>
<keyword evidence="3" id="KW-1185">Reference proteome</keyword>
<comment type="caution">
    <text evidence="2">The sequence shown here is derived from an EMBL/GenBank/DDBJ whole genome shotgun (WGS) entry which is preliminary data.</text>
</comment>
<feature type="compositionally biased region" description="Basic and acidic residues" evidence="1">
    <location>
        <begin position="44"/>
        <end position="64"/>
    </location>
</feature>
<evidence type="ECO:0000313" key="3">
    <source>
        <dbReference type="Proteomes" id="UP000749559"/>
    </source>
</evidence>
<feature type="region of interest" description="Disordered" evidence="1">
    <location>
        <begin position="1"/>
        <end position="100"/>
    </location>
</feature>
<feature type="compositionally biased region" description="Low complexity" evidence="1">
    <location>
        <begin position="72"/>
        <end position="85"/>
    </location>
</feature>
<protein>
    <submittedName>
        <fullName evidence="2">Uncharacterized protein</fullName>
    </submittedName>
</protein>
<sequence>MSKARSINVSVPSPSSSNNVPVEKKTTEVTSARSKLDGVLQNLVEKKEESPSKVDEEVWIKLEPEDNYFSDSGPSTPKKGLGSSSKSRKRKRKDETDEMQPHYHHTYVMKLFDRSVDLAQFDDQTPLYPICRAWMRNQPHNQSLGPRSETTTPEPIINFDPETTDRIPKDIYRMPPGPNRPFDHVKGEYVDPRIPVPVPQPDEHIDTLNTDPEAAPEPENLLLEHMARWKKVRQSWRDSALDNEERYTSSMFILKNMFEYQLEHSP</sequence>
<dbReference type="OrthoDB" id="6287771at2759"/>
<dbReference type="EMBL" id="CAIIXF020000005">
    <property type="protein sequence ID" value="CAH1783903.1"/>
    <property type="molecule type" value="Genomic_DNA"/>
</dbReference>
<name>A0A8J1T6Z1_OWEFU</name>
<dbReference type="PANTHER" id="PTHR31336:SF3">
    <property type="entry name" value="PROTEIN LIN-37 HOMOLOG"/>
    <property type="match status" value="1"/>
</dbReference>
<reference evidence="2" key="1">
    <citation type="submission" date="2022-03" db="EMBL/GenBank/DDBJ databases">
        <authorList>
            <person name="Martin C."/>
        </authorList>
    </citation>
    <scope>NUCLEOTIDE SEQUENCE</scope>
</reference>
<dbReference type="GO" id="GO:0017053">
    <property type="term" value="C:transcription repressor complex"/>
    <property type="evidence" value="ECO:0007669"/>
    <property type="project" value="InterPro"/>
</dbReference>
<evidence type="ECO:0000256" key="1">
    <source>
        <dbReference type="SAM" id="MobiDB-lite"/>
    </source>
</evidence>
<gene>
    <name evidence="2" type="ORF">OFUS_LOCUS10178</name>
</gene>
<dbReference type="Proteomes" id="UP000749559">
    <property type="component" value="Unassembled WGS sequence"/>
</dbReference>
<organism evidence="2 3">
    <name type="scientific">Owenia fusiformis</name>
    <name type="common">Polychaete worm</name>
    <dbReference type="NCBI Taxonomy" id="6347"/>
    <lineage>
        <taxon>Eukaryota</taxon>
        <taxon>Metazoa</taxon>
        <taxon>Spiralia</taxon>
        <taxon>Lophotrochozoa</taxon>
        <taxon>Annelida</taxon>
        <taxon>Polychaeta</taxon>
        <taxon>Sedentaria</taxon>
        <taxon>Canalipalpata</taxon>
        <taxon>Sabellida</taxon>
        <taxon>Oweniida</taxon>
        <taxon>Oweniidae</taxon>
        <taxon>Owenia</taxon>
    </lineage>
</organism>
<dbReference type="GO" id="GO:0031523">
    <property type="term" value="C:Myb complex"/>
    <property type="evidence" value="ECO:0007669"/>
    <property type="project" value="TreeGrafter"/>
</dbReference>
<feature type="compositionally biased region" description="Polar residues" evidence="1">
    <location>
        <begin position="141"/>
        <end position="153"/>
    </location>
</feature>
<feature type="region of interest" description="Disordered" evidence="1">
    <location>
        <begin position="141"/>
        <end position="169"/>
    </location>
</feature>
<dbReference type="InterPro" id="IPR028226">
    <property type="entry name" value="LIN37"/>
</dbReference>
<evidence type="ECO:0000313" key="2">
    <source>
        <dbReference type="EMBL" id="CAH1783903.1"/>
    </source>
</evidence>
<dbReference type="PANTHER" id="PTHR31336">
    <property type="entry name" value="LIN37 HOMOLOG"/>
    <property type="match status" value="1"/>
</dbReference>
<dbReference type="GO" id="GO:0000122">
    <property type="term" value="P:negative regulation of transcription by RNA polymerase II"/>
    <property type="evidence" value="ECO:0007669"/>
    <property type="project" value="TreeGrafter"/>
</dbReference>
<dbReference type="AlphaFoldDB" id="A0A8J1T6Z1"/>